<dbReference type="GO" id="GO:0005737">
    <property type="term" value="C:cytoplasm"/>
    <property type="evidence" value="ECO:0007669"/>
    <property type="project" value="UniProtKB-SubCell"/>
</dbReference>
<evidence type="ECO:0000256" key="4">
    <source>
        <dbReference type="ARBA" id="ARBA00024201"/>
    </source>
</evidence>
<sequence length="425" mass="45901">MTITSPALAALAGTPADLAAHLRTAGGPLIEPVPGTPGSVLVTFVWLGPAESVSIRAGQLFPDHLAPAHPMHRIEGTDIWHLSTTVPADVTSGYQYIVDEPAPGDLIADPFEALRRQVDCWRADPFNPKRLYPQTGLIAGRLDLPEHQWDSILELPGTEPAPWFTPAEVPKGTLTELRLTSAALGNERRVTVYRPAVGDGPFPLVVMLDGECWTRVADLPTALDNRIADGALAPVVVAFVHTPEVADRPGARLRESTCDPALTMLLADELPPLLREFDVSTDPARTVLAGNSLTGLAAAYTALERPEVYGNVLSNSGSFWWGYADHPIAATLGGKDGEPEWLTRQYADAPAVPVRFWLDCGVLEAGNVPWIPGVDPRAANRHFRTVLRAKGNRVDYFEAPGGHEFVSFRRNAIRGLCTLLPGERA</sequence>
<dbReference type="GO" id="GO:0006826">
    <property type="term" value="P:iron ion transport"/>
    <property type="evidence" value="ECO:0007669"/>
    <property type="project" value="InterPro"/>
</dbReference>
<dbReference type="GO" id="GO:0005506">
    <property type="term" value="F:iron ion binding"/>
    <property type="evidence" value="ECO:0007669"/>
    <property type="project" value="InterPro"/>
</dbReference>
<dbReference type="RefSeq" id="WP_185004935.1">
    <property type="nucleotide sequence ID" value="NZ_BAAAUI010000025.1"/>
</dbReference>
<dbReference type="InterPro" id="IPR021764">
    <property type="entry name" value="Enterochelin_esterase_N"/>
</dbReference>
<name>A0A7W7CDG5_9PSEU</name>
<dbReference type="SUPFAM" id="SSF53474">
    <property type="entry name" value="alpha/beta-Hydrolases"/>
    <property type="match status" value="1"/>
</dbReference>
<comment type="similarity">
    <text evidence="4">Belongs to the Fes family.</text>
</comment>
<dbReference type="Proteomes" id="UP000533598">
    <property type="component" value="Unassembled WGS sequence"/>
</dbReference>
<evidence type="ECO:0000259" key="5">
    <source>
        <dbReference type="Pfam" id="PF11806"/>
    </source>
</evidence>
<dbReference type="GO" id="GO:0005975">
    <property type="term" value="P:carbohydrate metabolic process"/>
    <property type="evidence" value="ECO:0007669"/>
    <property type="project" value="UniProtKB-ARBA"/>
</dbReference>
<evidence type="ECO:0000256" key="3">
    <source>
        <dbReference type="ARBA" id="ARBA00022801"/>
    </source>
</evidence>
<dbReference type="GO" id="GO:0008849">
    <property type="term" value="F:enterochelin esterase activity"/>
    <property type="evidence" value="ECO:0007669"/>
    <property type="project" value="InterPro"/>
</dbReference>
<dbReference type="Pfam" id="PF11806">
    <property type="entry name" value="Enterochelin_N"/>
    <property type="match status" value="1"/>
</dbReference>
<dbReference type="SUPFAM" id="SSF81296">
    <property type="entry name" value="E set domains"/>
    <property type="match status" value="1"/>
</dbReference>
<proteinExistence type="inferred from homology"/>
<dbReference type="PANTHER" id="PTHR48098:SF3">
    <property type="entry name" value="IRON(III) ENTEROBACTIN ESTERASE"/>
    <property type="match status" value="1"/>
</dbReference>
<dbReference type="InterPro" id="IPR013783">
    <property type="entry name" value="Ig-like_fold"/>
</dbReference>
<dbReference type="Gene3D" id="2.60.40.10">
    <property type="entry name" value="Immunoglobulins"/>
    <property type="match status" value="1"/>
</dbReference>
<dbReference type="Pfam" id="PF00756">
    <property type="entry name" value="Esterase"/>
    <property type="match status" value="1"/>
</dbReference>
<dbReference type="Gene3D" id="3.40.50.1820">
    <property type="entry name" value="alpha/beta hydrolase"/>
    <property type="match status" value="1"/>
</dbReference>
<evidence type="ECO:0000313" key="7">
    <source>
        <dbReference type="Proteomes" id="UP000533598"/>
    </source>
</evidence>
<organism evidence="6 7">
    <name type="scientific">Crossiella cryophila</name>
    <dbReference type="NCBI Taxonomy" id="43355"/>
    <lineage>
        <taxon>Bacteria</taxon>
        <taxon>Bacillati</taxon>
        <taxon>Actinomycetota</taxon>
        <taxon>Actinomycetes</taxon>
        <taxon>Pseudonocardiales</taxon>
        <taxon>Pseudonocardiaceae</taxon>
        <taxon>Crossiella</taxon>
    </lineage>
</organism>
<keyword evidence="7" id="KW-1185">Reference proteome</keyword>
<dbReference type="InterPro" id="IPR000801">
    <property type="entry name" value="Esterase-like"/>
</dbReference>
<protein>
    <submittedName>
        <fullName evidence="6">Enterochelin esterase family protein</fullName>
    </submittedName>
</protein>
<comment type="caution">
    <text evidence="6">The sequence shown here is derived from an EMBL/GenBank/DDBJ whole genome shotgun (WGS) entry which is preliminary data.</text>
</comment>
<evidence type="ECO:0000313" key="6">
    <source>
        <dbReference type="EMBL" id="MBB4679152.1"/>
    </source>
</evidence>
<evidence type="ECO:0000256" key="2">
    <source>
        <dbReference type="ARBA" id="ARBA00022490"/>
    </source>
</evidence>
<dbReference type="InterPro" id="IPR029058">
    <property type="entry name" value="AB_hydrolase_fold"/>
</dbReference>
<accession>A0A7W7CDG5</accession>
<dbReference type="InterPro" id="IPR014756">
    <property type="entry name" value="Ig_E-set"/>
</dbReference>
<dbReference type="AlphaFoldDB" id="A0A7W7CDG5"/>
<keyword evidence="2" id="KW-0963">Cytoplasm</keyword>
<dbReference type="InterPro" id="IPR050583">
    <property type="entry name" value="Mycobacterial_A85_antigen"/>
</dbReference>
<dbReference type="EMBL" id="JACHMH010000001">
    <property type="protein sequence ID" value="MBB4679152.1"/>
    <property type="molecule type" value="Genomic_DNA"/>
</dbReference>
<gene>
    <name evidence="6" type="ORF">HNR67_005270</name>
</gene>
<comment type="subcellular location">
    <subcellularLocation>
        <location evidence="1">Cytoplasm</location>
    </subcellularLocation>
</comment>
<dbReference type="PANTHER" id="PTHR48098">
    <property type="entry name" value="ENTEROCHELIN ESTERASE-RELATED"/>
    <property type="match status" value="1"/>
</dbReference>
<evidence type="ECO:0000256" key="1">
    <source>
        <dbReference type="ARBA" id="ARBA00004496"/>
    </source>
</evidence>
<keyword evidence="3" id="KW-0378">Hydrolase</keyword>
<feature type="domain" description="Enterochelin esterase N-terminal" evidence="5">
    <location>
        <begin position="42"/>
        <end position="145"/>
    </location>
</feature>
<reference evidence="6 7" key="1">
    <citation type="submission" date="2020-08" db="EMBL/GenBank/DDBJ databases">
        <title>Sequencing the genomes of 1000 actinobacteria strains.</title>
        <authorList>
            <person name="Klenk H.-P."/>
        </authorList>
    </citation>
    <scope>NUCLEOTIDE SEQUENCE [LARGE SCALE GENOMIC DNA]</scope>
    <source>
        <strain evidence="6 7">DSM 44230</strain>
    </source>
</reference>